<name>A0A6A6UYI9_9PLEO</name>
<dbReference type="SUPFAM" id="SSF57716">
    <property type="entry name" value="Glucocorticoid receptor-like (DNA-binding domain)"/>
    <property type="match status" value="1"/>
</dbReference>
<dbReference type="AlphaFoldDB" id="A0A6A6UYI9"/>
<keyword evidence="1 4" id="KW-0479">Metal-binding</keyword>
<dbReference type="OrthoDB" id="1112565at2759"/>
<feature type="compositionally biased region" description="Pro residues" evidence="5">
    <location>
        <begin position="150"/>
        <end position="161"/>
    </location>
</feature>
<feature type="domain" description="LIM zinc-binding" evidence="6">
    <location>
        <begin position="607"/>
        <end position="667"/>
    </location>
</feature>
<evidence type="ECO:0000256" key="1">
    <source>
        <dbReference type="ARBA" id="ARBA00022723"/>
    </source>
</evidence>
<dbReference type="InterPro" id="IPR001781">
    <property type="entry name" value="Znf_LIM"/>
</dbReference>
<feature type="compositionally biased region" description="Low complexity" evidence="5">
    <location>
        <begin position="398"/>
        <end position="426"/>
    </location>
</feature>
<evidence type="ECO:0000313" key="7">
    <source>
        <dbReference type="EMBL" id="KAF2742067.1"/>
    </source>
</evidence>
<dbReference type="Pfam" id="PF00412">
    <property type="entry name" value="LIM"/>
    <property type="match status" value="2"/>
</dbReference>
<proteinExistence type="predicted"/>
<dbReference type="GO" id="GO:0046872">
    <property type="term" value="F:metal ion binding"/>
    <property type="evidence" value="ECO:0007669"/>
    <property type="project" value="UniProtKB-KW"/>
</dbReference>
<evidence type="ECO:0000259" key="6">
    <source>
        <dbReference type="PROSITE" id="PS50023"/>
    </source>
</evidence>
<keyword evidence="2 4" id="KW-0862">Zinc</keyword>
<feature type="compositionally biased region" description="Polar residues" evidence="5">
    <location>
        <begin position="61"/>
        <end position="75"/>
    </location>
</feature>
<dbReference type="PROSITE" id="PS50023">
    <property type="entry name" value="LIM_DOMAIN_2"/>
    <property type="match status" value="2"/>
</dbReference>
<dbReference type="FunFam" id="2.10.110.10:FF:000105">
    <property type="entry name" value="Similar to LIM domain-containing protein"/>
    <property type="match status" value="1"/>
</dbReference>
<dbReference type="GO" id="GO:0030695">
    <property type="term" value="F:GTPase regulator activity"/>
    <property type="evidence" value="ECO:0007669"/>
    <property type="project" value="UniProtKB-ARBA"/>
</dbReference>
<gene>
    <name evidence="7" type="ORF">M011DRAFT_298156</name>
</gene>
<feature type="domain" description="LIM zinc-binding" evidence="6">
    <location>
        <begin position="544"/>
        <end position="606"/>
    </location>
</feature>
<protein>
    <recommendedName>
        <fullName evidence="6">LIM zinc-binding domain-containing protein</fullName>
    </recommendedName>
</protein>
<dbReference type="EMBL" id="MU006616">
    <property type="protein sequence ID" value="KAF2742067.1"/>
    <property type="molecule type" value="Genomic_DNA"/>
</dbReference>
<dbReference type="PROSITE" id="PS00478">
    <property type="entry name" value="LIM_DOMAIN_1"/>
    <property type="match status" value="1"/>
</dbReference>
<feature type="region of interest" description="Disordered" evidence="5">
    <location>
        <begin position="511"/>
        <end position="544"/>
    </location>
</feature>
<dbReference type="PANTHER" id="PTHR24210:SF14">
    <property type="entry name" value="LIM ZINC-BINDING DOMAIN-CONTAINING PROTEIN"/>
    <property type="match status" value="1"/>
</dbReference>
<dbReference type="CDD" id="cd08368">
    <property type="entry name" value="LIM"/>
    <property type="match status" value="1"/>
</dbReference>
<accession>A0A6A6UYI9</accession>
<dbReference type="Gene3D" id="2.10.110.10">
    <property type="entry name" value="Cysteine Rich Protein"/>
    <property type="match status" value="2"/>
</dbReference>
<feature type="region of interest" description="Disordered" evidence="5">
    <location>
        <begin position="34"/>
        <end position="471"/>
    </location>
</feature>
<evidence type="ECO:0000313" key="8">
    <source>
        <dbReference type="Proteomes" id="UP000799440"/>
    </source>
</evidence>
<evidence type="ECO:0000256" key="4">
    <source>
        <dbReference type="PROSITE-ProRule" id="PRU00125"/>
    </source>
</evidence>
<dbReference type="InterPro" id="IPR017351">
    <property type="entry name" value="PINCH-1-4-like"/>
</dbReference>
<feature type="compositionally biased region" description="Polar residues" evidence="5">
    <location>
        <begin position="236"/>
        <end position="251"/>
    </location>
</feature>
<keyword evidence="8" id="KW-1185">Reference proteome</keyword>
<dbReference type="CDD" id="cd09397">
    <property type="entry name" value="LIM1_UF1"/>
    <property type="match status" value="1"/>
</dbReference>
<dbReference type="SMART" id="SM00132">
    <property type="entry name" value="LIM"/>
    <property type="match status" value="2"/>
</dbReference>
<evidence type="ECO:0000256" key="5">
    <source>
        <dbReference type="SAM" id="MobiDB-lite"/>
    </source>
</evidence>
<feature type="compositionally biased region" description="Polar residues" evidence="5">
    <location>
        <begin position="89"/>
        <end position="101"/>
    </location>
</feature>
<reference evidence="7" key="1">
    <citation type="journal article" date="2020" name="Stud. Mycol.">
        <title>101 Dothideomycetes genomes: a test case for predicting lifestyles and emergence of pathogens.</title>
        <authorList>
            <person name="Haridas S."/>
            <person name="Albert R."/>
            <person name="Binder M."/>
            <person name="Bloem J."/>
            <person name="Labutti K."/>
            <person name="Salamov A."/>
            <person name="Andreopoulos B."/>
            <person name="Baker S."/>
            <person name="Barry K."/>
            <person name="Bills G."/>
            <person name="Bluhm B."/>
            <person name="Cannon C."/>
            <person name="Castanera R."/>
            <person name="Culley D."/>
            <person name="Daum C."/>
            <person name="Ezra D."/>
            <person name="Gonzalez J."/>
            <person name="Henrissat B."/>
            <person name="Kuo A."/>
            <person name="Liang C."/>
            <person name="Lipzen A."/>
            <person name="Lutzoni F."/>
            <person name="Magnuson J."/>
            <person name="Mondo S."/>
            <person name="Nolan M."/>
            <person name="Ohm R."/>
            <person name="Pangilinan J."/>
            <person name="Park H.-J."/>
            <person name="Ramirez L."/>
            <person name="Alfaro M."/>
            <person name="Sun H."/>
            <person name="Tritt A."/>
            <person name="Yoshinaga Y."/>
            <person name="Zwiers L.-H."/>
            <person name="Turgeon B."/>
            <person name="Goodwin S."/>
            <person name="Spatafora J."/>
            <person name="Crous P."/>
            <person name="Grigoriev I."/>
        </authorList>
    </citation>
    <scope>NUCLEOTIDE SEQUENCE</scope>
    <source>
        <strain evidence="7">CBS 119925</strain>
    </source>
</reference>
<evidence type="ECO:0000256" key="3">
    <source>
        <dbReference type="ARBA" id="ARBA00023038"/>
    </source>
</evidence>
<feature type="compositionally biased region" description="Basic residues" evidence="5">
    <location>
        <begin position="177"/>
        <end position="195"/>
    </location>
</feature>
<keyword evidence="3 4" id="KW-0440">LIM domain</keyword>
<organism evidence="7 8">
    <name type="scientific">Sporormia fimetaria CBS 119925</name>
    <dbReference type="NCBI Taxonomy" id="1340428"/>
    <lineage>
        <taxon>Eukaryota</taxon>
        <taxon>Fungi</taxon>
        <taxon>Dikarya</taxon>
        <taxon>Ascomycota</taxon>
        <taxon>Pezizomycotina</taxon>
        <taxon>Dothideomycetes</taxon>
        <taxon>Pleosporomycetidae</taxon>
        <taxon>Pleosporales</taxon>
        <taxon>Sporormiaceae</taxon>
        <taxon>Sporormia</taxon>
    </lineage>
</organism>
<feature type="compositionally biased region" description="Low complexity" evidence="5">
    <location>
        <begin position="40"/>
        <end position="51"/>
    </location>
</feature>
<sequence>MATERMMIKCSSCGSDIDISELADHVCPPIQQSTSLAPFASKKTSDTSAASPPKLDRAATFGSSLSPPTAFSNQTRHNRMPPPPMINPSAASKSLMSQFDQTLKPADQPFKSRDQLSPADIRHAPLRSPSTPARGRPPYKMSRSATSPMPRSPRPPSPDLPPNMDCAFPPFPVSKPASKRAKSKSRQKSIPHQHRHAEGSAFYAPLSPSLNAGENIAKRMDAIAPGPFDGRGGHSRPSTPGGTGGDLTNATSKEEENYGLRKMVTPSSGKSSPPRSERSASASTTRGRSSTFTSQKKSSDAPLMLPPLPPVSSQEDEGIDAFLQRLQKGSAPDRRSKTSTPPSVDEDRPRRPSAPETEHSWTGTQITESLRDRSADMPPTRPVKPDTSIGRPSLYTASDSGLSDGSFSSERSAASSRSSPATSMDSGQHSHGFAGIGQEAIPRVQSPESFMEPPTSARSERYPGAFTYNGAVPSQTAQQTSYVAYNSGVPESPLDPAIHMGVFQQQRIRDASNQAPKKEPIQDPQEKQESRTQPLPARSATKKGNCRGCSEPIIGKSVKDSSGRLTGRYHRQCFVCKTCRDPFPTAEFYVFENSPYCEHHYHELNGSLCQSCNRGIEGQYLETDQSRKFHPRCFTCLTCRAILQDDYYEVDGKAYCDRHAYEAQKNNSFLAPGQFQPPTSKVQKRSTRLMMMM</sequence>
<feature type="compositionally biased region" description="Low complexity" evidence="5">
    <location>
        <begin position="271"/>
        <end position="294"/>
    </location>
</feature>
<dbReference type="Proteomes" id="UP000799440">
    <property type="component" value="Unassembled WGS sequence"/>
</dbReference>
<dbReference type="PANTHER" id="PTHR24210">
    <property type="entry name" value="LIM DOMAIN-CONTAINING PROTEIN"/>
    <property type="match status" value="1"/>
</dbReference>
<feature type="compositionally biased region" description="Basic and acidic residues" evidence="5">
    <location>
        <begin position="516"/>
        <end position="530"/>
    </location>
</feature>
<evidence type="ECO:0000256" key="2">
    <source>
        <dbReference type="ARBA" id="ARBA00022833"/>
    </source>
</evidence>